<feature type="transmembrane region" description="Helical" evidence="1">
    <location>
        <begin position="12"/>
        <end position="36"/>
    </location>
</feature>
<evidence type="ECO:0000313" key="4">
    <source>
        <dbReference type="Proteomes" id="UP000657075"/>
    </source>
</evidence>
<accession>A0A830EBX8</accession>
<evidence type="ECO:0000313" key="3">
    <source>
        <dbReference type="EMBL" id="GGI67442.1"/>
    </source>
</evidence>
<keyword evidence="5" id="KW-1185">Reference proteome</keyword>
<dbReference type="EMBL" id="AP026830">
    <property type="protein sequence ID" value="BDR92166.1"/>
    <property type="molecule type" value="Genomic_DNA"/>
</dbReference>
<keyword evidence="1" id="KW-0472">Membrane</keyword>
<protein>
    <submittedName>
        <fullName evidence="3">Uncharacterized protein</fullName>
    </submittedName>
</protein>
<dbReference type="GeneID" id="76206804"/>
<dbReference type="RefSeq" id="WP_229709643.1">
    <property type="nucleotide sequence ID" value="NZ_AP026830.1"/>
</dbReference>
<reference evidence="3" key="1">
    <citation type="journal article" date="2014" name="Int. J. Syst. Evol. Microbiol.">
        <title>Complete genome sequence of Corynebacterium casei LMG S-19264T (=DSM 44701T), isolated from a smear-ripened cheese.</title>
        <authorList>
            <consortium name="US DOE Joint Genome Institute (JGI-PGF)"/>
            <person name="Walter F."/>
            <person name="Albersmeier A."/>
            <person name="Kalinowski J."/>
            <person name="Ruckert C."/>
        </authorList>
    </citation>
    <scope>NUCLEOTIDE SEQUENCE</scope>
    <source>
        <strain evidence="3">JCM 11219</strain>
    </source>
</reference>
<organism evidence="3 4">
    <name type="scientific">Vulcanisaeta souniana JCM 11219</name>
    <dbReference type="NCBI Taxonomy" id="1293586"/>
    <lineage>
        <taxon>Archaea</taxon>
        <taxon>Thermoproteota</taxon>
        <taxon>Thermoprotei</taxon>
        <taxon>Thermoproteales</taxon>
        <taxon>Thermoproteaceae</taxon>
        <taxon>Vulcanisaeta</taxon>
    </lineage>
</organism>
<feature type="transmembrane region" description="Helical" evidence="1">
    <location>
        <begin position="56"/>
        <end position="81"/>
    </location>
</feature>
<gene>
    <name evidence="3" type="ORF">GCM10007112_00500</name>
    <name evidence="2" type="ORF">Vsou_12590</name>
</gene>
<reference evidence="2" key="4">
    <citation type="journal article" date="2023" name="Microbiol. Resour. Announc.">
        <title>Complete Genome Sequence of Vulcanisaeta souniana Strain IC-059, a Hyperthermophilic Archaeon Isolated from Hot Spring Water in Japan.</title>
        <authorList>
            <person name="Kato S."/>
            <person name="Itoh T."/>
            <person name="Wu L."/>
            <person name="Ma J."/>
            <person name="Ohkuma M."/>
        </authorList>
    </citation>
    <scope>NUCLEOTIDE SEQUENCE</scope>
    <source>
        <strain evidence="2">JCM 11219</strain>
    </source>
</reference>
<sequence length="149" mass="17291">MRMVNWIKITIPPIVTGIGYAMIEAMILPELVYAFHHDPVNSWYLALVHYYPWLGMWLYRVGVAIVLAIPWAVFGDFWQWLFAADIAIWSEDAAFWLFSGHIPHSWGYISSLHIFTYPTIPIHGGLPLYYIPAAIVLYISIIKIRERRG</sequence>
<evidence type="ECO:0000313" key="2">
    <source>
        <dbReference type="EMBL" id="BDR92166.1"/>
    </source>
</evidence>
<feature type="transmembrane region" description="Helical" evidence="1">
    <location>
        <begin position="93"/>
        <end position="115"/>
    </location>
</feature>
<evidence type="ECO:0000256" key="1">
    <source>
        <dbReference type="SAM" id="Phobius"/>
    </source>
</evidence>
<dbReference type="EMBL" id="BMNM01000001">
    <property type="protein sequence ID" value="GGI67442.1"/>
    <property type="molecule type" value="Genomic_DNA"/>
</dbReference>
<proteinExistence type="predicted"/>
<dbReference type="Proteomes" id="UP000657075">
    <property type="component" value="Unassembled WGS sequence"/>
</dbReference>
<reference evidence="3" key="2">
    <citation type="submission" date="2020-09" db="EMBL/GenBank/DDBJ databases">
        <authorList>
            <person name="Sun Q."/>
            <person name="Ohkuma M."/>
        </authorList>
    </citation>
    <scope>NUCLEOTIDE SEQUENCE</scope>
    <source>
        <strain evidence="3">JCM 11219</strain>
    </source>
</reference>
<name>A0A830EBX8_9CREN</name>
<feature type="transmembrane region" description="Helical" evidence="1">
    <location>
        <begin position="127"/>
        <end position="144"/>
    </location>
</feature>
<dbReference type="AlphaFoldDB" id="A0A830EBX8"/>
<keyword evidence="1" id="KW-0812">Transmembrane</keyword>
<reference evidence="5" key="3">
    <citation type="submission" date="2022-09" db="EMBL/GenBank/DDBJ databases">
        <title>Complete genome sequence of Vulcanisaeta souniana.</title>
        <authorList>
            <person name="Kato S."/>
            <person name="Itoh T."/>
            <person name="Ohkuma M."/>
        </authorList>
    </citation>
    <scope>NUCLEOTIDE SEQUENCE [LARGE SCALE GENOMIC DNA]</scope>
    <source>
        <strain evidence="5">JCM 11219</strain>
    </source>
</reference>
<evidence type="ECO:0000313" key="5">
    <source>
        <dbReference type="Proteomes" id="UP001060771"/>
    </source>
</evidence>
<dbReference type="Proteomes" id="UP001060771">
    <property type="component" value="Chromosome"/>
</dbReference>
<keyword evidence="1" id="KW-1133">Transmembrane helix</keyword>